<comment type="caution">
    <text evidence="1">The sequence shown here is derived from an EMBL/GenBank/DDBJ whole genome shotgun (WGS) entry which is preliminary data.</text>
</comment>
<evidence type="ECO:0000313" key="2">
    <source>
        <dbReference type="Proteomes" id="UP000053911"/>
    </source>
</evidence>
<evidence type="ECO:0000313" key="1">
    <source>
        <dbReference type="EMBL" id="KUK17492.1"/>
    </source>
</evidence>
<accession>A0A101ELP9</accession>
<reference evidence="2" key="1">
    <citation type="journal article" date="2015" name="MBio">
        <title>Genome-Resolved Metagenomic Analysis Reveals Roles for Candidate Phyla and Other Microbial Community Members in Biogeochemical Transformations in Oil Reservoirs.</title>
        <authorList>
            <person name="Hu P."/>
            <person name="Tom L."/>
            <person name="Singh A."/>
            <person name="Thomas B.C."/>
            <person name="Baker B.J."/>
            <person name="Piceno Y.M."/>
            <person name="Andersen G.L."/>
            <person name="Banfield J.F."/>
        </authorList>
    </citation>
    <scope>NUCLEOTIDE SEQUENCE [LARGE SCALE GENOMIC DNA]</scope>
</reference>
<protein>
    <submittedName>
        <fullName evidence="1">Arsenate reductase</fullName>
    </submittedName>
</protein>
<proteinExistence type="predicted"/>
<organism evidence="1 2">
    <name type="scientific">Thermococcus sibiricus</name>
    <dbReference type="NCBI Taxonomy" id="172049"/>
    <lineage>
        <taxon>Archaea</taxon>
        <taxon>Methanobacteriati</taxon>
        <taxon>Methanobacteriota</taxon>
        <taxon>Thermococci</taxon>
        <taxon>Thermococcales</taxon>
        <taxon>Thermococcaceae</taxon>
        <taxon>Thermococcus</taxon>
    </lineage>
</organism>
<dbReference type="EMBL" id="LGFD01000021">
    <property type="protein sequence ID" value="KUK17492.1"/>
    <property type="molecule type" value="Genomic_DNA"/>
</dbReference>
<feature type="non-terminal residue" evidence="1">
    <location>
        <position position="1"/>
    </location>
</feature>
<name>A0A101ELP9_9EURY</name>
<dbReference type="Proteomes" id="UP000053911">
    <property type="component" value="Unassembled WGS sequence"/>
</dbReference>
<dbReference type="PATRIC" id="fig|172049.5.peg.2151"/>
<dbReference type="AlphaFoldDB" id="A0A101ELP9"/>
<sequence length="48" mass="5674">LEDPYGKPVEKYREVRDEIKRRVLKLIEDLKAGKSKEEIIGRKSLFSL</sequence>
<gene>
    <name evidence="1" type="ORF">XD54_1173</name>
</gene>